<name>A0A7W9W8U3_ARMRO</name>
<sequence length="283" mass="31025">MESAKPQALAYVPDPDDLTQIERDLRFHPAITQEPKALSLAQLAHYNQHGYLRPVPIFTDDEISALRARFDDVLAQTLASGGSSYSIATAHRKYGFVYDILKHPKIVAAVCDILGPDVIGWGAHFFCKMPHDGKRVDWHQDAVFWPLTPSKTVTVWLAIDDADPENANMRFIPGSHVHGPVMHLPSSAAEDNVLNLKIENAEQFGDAPVDDTLKAGEASLHSDLLLHGSEPNNSDRRRCGLTLRYCAAEVKAHLGWDDKGIVVAGEDRAGNWKNAARPGEAGA</sequence>
<protein>
    <recommendedName>
        <fullName evidence="3">Phytanoyl-CoA dioxygenase family protein</fullName>
    </recommendedName>
</protein>
<dbReference type="AlphaFoldDB" id="A0A7W9W8U3"/>
<dbReference type="SUPFAM" id="SSF51197">
    <property type="entry name" value="Clavaminate synthase-like"/>
    <property type="match status" value="1"/>
</dbReference>
<keyword evidence="2" id="KW-1185">Reference proteome</keyword>
<dbReference type="PANTHER" id="PTHR20883">
    <property type="entry name" value="PHYTANOYL-COA DIOXYGENASE DOMAIN CONTAINING 1"/>
    <property type="match status" value="1"/>
</dbReference>
<dbReference type="GO" id="GO:0016706">
    <property type="term" value="F:2-oxoglutarate-dependent dioxygenase activity"/>
    <property type="evidence" value="ECO:0007669"/>
    <property type="project" value="UniProtKB-ARBA"/>
</dbReference>
<proteinExistence type="predicted"/>
<organism evidence="1 2">
    <name type="scientific">Armatimonas rosea</name>
    <dbReference type="NCBI Taxonomy" id="685828"/>
    <lineage>
        <taxon>Bacteria</taxon>
        <taxon>Bacillati</taxon>
        <taxon>Armatimonadota</taxon>
        <taxon>Armatimonadia</taxon>
        <taxon>Armatimonadales</taxon>
        <taxon>Armatimonadaceae</taxon>
        <taxon>Armatimonas</taxon>
    </lineage>
</organism>
<dbReference type="Proteomes" id="UP000520814">
    <property type="component" value="Unassembled WGS sequence"/>
</dbReference>
<dbReference type="EMBL" id="JACHGW010000004">
    <property type="protein sequence ID" value="MBB6052621.1"/>
    <property type="molecule type" value="Genomic_DNA"/>
</dbReference>
<evidence type="ECO:0000313" key="1">
    <source>
        <dbReference type="EMBL" id="MBB6052621.1"/>
    </source>
</evidence>
<dbReference type="Pfam" id="PF05721">
    <property type="entry name" value="PhyH"/>
    <property type="match status" value="1"/>
</dbReference>
<dbReference type="GO" id="GO:0005506">
    <property type="term" value="F:iron ion binding"/>
    <property type="evidence" value="ECO:0007669"/>
    <property type="project" value="UniProtKB-ARBA"/>
</dbReference>
<dbReference type="InterPro" id="IPR008775">
    <property type="entry name" value="Phytyl_CoA_dOase-like"/>
</dbReference>
<dbReference type="RefSeq" id="WP_221290219.1">
    <property type="nucleotide sequence ID" value="NZ_JACHGW010000004.1"/>
</dbReference>
<accession>A0A7W9W8U3</accession>
<evidence type="ECO:0000313" key="2">
    <source>
        <dbReference type="Proteomes" id="UP000520814"/>
    </source>
</evidence>
<gene>
    <name evidence="1" type="ORF">HNQ39_004442</name>
</gene>
<dbReference type="PANTHER" id="PTHR20883:SF48">
    <property type="entry name" value="ECTOINE DIOXYGENASE"/>
    <property type="match status" value="1"/>
</dbReference>
<evidence type="ECO:0008006" key="3">
    <source>
        <dbReference type="Google" id="ProtNLM"/>
    </source>
</evidence>
<reference evidence="1 2" key="1">
    <citation type="submission" date="2020-08" db="EMBL/GenBank/DDBJ databases">
        <title>Genomic Encyclopedia of Type Strains, Phase IV (KMG-IV): sequencing the most valuable type-strain genomes for metagenomic binning, comparative biology and taxonomic classification.</title>
        <authorList>
            <person name="Goeker M."/>
        </authorList>
    </citation>
    <scope>NUCLEOTIDE SEQUENCE [LARGE SCALE GENOMIC DNA]</scope>
    <source>
        <strain evidence="1 2">DSM 23562</strain>
    </source>
</reference>
<comment type="caution">
    <text evidence="1">The sequence shown here is derived from an EMBL/GenBank/DDBJ whole genome shotgun (WGS) entry which is preliminary data.</text>
</comment>
<dbReference type="Gene3D" id="2.60.120.620">
    <property type="entry name" value="q2cbj1_9rhob like domain"/>
    <property type="match status" value="1"/>
</dbReference>